<keyword evidence="3 7" id="KW-0812">Transmembrane</keyword>
<dbReference type="PANTHER" id="PTHR47356:SF2">
    <property type="entry name" value="FAD-BINDING DOMAIN-CONTAINING PROTEIN-RELATED"/>
    <property type="match status" value="1"/>
</dbReference>
<accession>A0ABR1GXD5</accession>
<dbReference type="InterPro" id="IPR050562">
    <property type="entry name" value="FAD_mOase_fung"/>
</dbReference>
<dbReference type="EMBL" id="JAZAVJ010000140">
    <property type="protein sequence ID" value="KAK7413086.1"/>
    <property type="molecule type" value="Genomic_DNA"/>
</dbReference>
<evidence type="ECO:0000313" key="9">
    <source>
        <dbReference type="Proteomes" id="UP001498476"/>
    </source>
</evidence>
<evidence type="ECO:0008006" key="10">
    <source>
        <dbReference type="Google" id="ProtNLM"/>
    </source>
</evidence>
<evidence type="ECO:0000256" key="7">
    <source>
        <dbReference type="SAM" id="Phobius"/>
    </source>
</evidence>
<gene>
    <name evidence="8" type="ORF">QQX98_008034</name>
</gene>
<feature type="transmembrane region" description="Helical" evidence="7">
    <location>
        <begin position="101"/>
        <end position="120"/>
    </location>
</feature>
<evidence type="ECO:0000256" key="6">
    <source>
        <dbReference type="ARBA" id="ARBA00023136"/>
    </source>
</evidence>
<sequence>MASSDFKIVIAGGGIAGLVLANMLEKFDLDYVLLESHSEIAPPVGASIGMFPNGLRILDQLGCYGAIGVVGTAASNLYSVWDLRRLGYIRSSQAVKAAVSVVVGEALVGSGATWAGLWYWREDKIAHITRLKQEA</sequence>
<keyword evidence="6 7" id="KW-0472">Membrane</keyword>
<comment type="subcellular location">
    <subcellularLocation>
        <location evidence="2">Membrane</location>
    </subcellularLocation>
</comment>
<evidence type="ECO:0000256" key="3">
    <source>
        <dbReference type="ARBA" id="ARBA00022692"/>
    </source>
</evidence>
<comment type="caution">
    <text evidence="8">The sequence shown here is derived from an EMBL/GenBank/DDBJ whole genome shotgun (WGS) entry which is preliminary data.</text>
</comment>
<keyword evidence="5" id="KW-0560">Oxidoreductase</keyword>
<evidence type="ECO:0000256" key="4">
    <source>
        <dbReference type="ARBA" id="ARBA00022989"/>
    </source>
</evidence>
<dbReference type="SUPFAM" id="SSF51905">
    <property type="entry name" value="FAD/NAD(P)-binding domain"/>
    <property type="match status" value="1"/>
</dbReference>
<keyword evidence="4 7" id="KW-1133">Transmembrane helix</keyword>
<evidence type="ECO:0000256" key="1">
    <source>
        <dbReference type="ARBA" id="ARBA00001974"/>
    </source>
</evidence>
<comment type="cofactor">
    <cofactor evidence="1">
        <name>FAD</name>
        <dbReference type="ChEBI" id="CHEBI:57692"/>
    </cofactor>
</comment>
<keyword evidence="5" id="KW-0503">Monooxygenase</keyword>
<dbReference type="PANTHER" id="PTHR47356">
    <property type="entry name" value="FAD-DEPENDENT MONOOXYGENASE ASQG-RELATED"/>
    <property type="match status" value="1"/>
</dbReference>
<evidence type="ECO:0000256" key="2">
    <source>
        <dbReference type="ARBA" id="ARBA00004370"/>
    </source>
</evidence>
<dbReference type="Proteomes" id="UP001498476">
    <property type="component" value="Unassembled WGS sequence"/>
</dbReference>
<dbReference type="InterPro" id="IPR036188">
    <property type="entry name" value="FAD/NAD-bd_sf"/>
</dbReference>
<protein>
    <recommendedName>
        <fullName evidence="10">FAD-binding domain-containing protein</fullName>
    </recommendedName>
</protein>
<evidence type="ECO:0000256" key="5">
    <source>
        <dbReference type="ARBA" id="ARBA00023033"/>
    </source>
</evidence>
<reference evidence="8 9" key="1">
    <citation type="journal article" date="2025" name="Microbiol. Resour. Announc.">
        <title>Draft genome sequences for Neonectria magnoliae and Neonectria punicea, canker pathogens of Liriodendron tulipifera and Acer saccharum in West Virginia.</title>
        <authorList>
            <person name="Petronek H.M."/>
            <person name="Kasson M.T."/>
            <person name="Metheny A.M."/>
            <person name="Stauder C.M."/>
            <person name="Lovett B."/>
            <person name="Lynch S.C."/>
            <person name="Garnas J.R."/>
            <person name="Kasson L.R."/>
            <person name="Stajich J.E."/>
        </authorList>
    </citation>
    <scope>NUCLEOTIDE SEQUENCE [LARGE SCALE GENOMIC DNA]</scope>
    <source>
        <strain evidence="8 9">NRRL 64653</strain>
    </source>
</reference>
<keyword evidence="9" id="KW-1185">Reference proteome</keyword>
<proteinExistence type="predicted"/>
<organism evidence="8 9">
    <name type="scientific">Neonectria punicea</name>
    <dbReference type="NCBI Taxonomy" id="979145"/>
    <lineage>
        <taxon>Eukaryota</taxon>
        <taxon>Fungi</taxon>
        <taxon>Dikarya</taxon>
        <taxon>Ascomycota</taxon>
        <taxon>Pezizomycotina</taxon>
        <taxon>Sordariomycetes</taxon>
        <taxon>Hypocreomycetidae</taxon>
        <taxon>Hypocreales</taxon>
        <taxon>Nectriaceae</taxon>
        <taxon>Neonectria</taxon>
    </lineage>
</organism>
<name>A0ABR1GXD5_9HYPO</name>
<feature type="transmembrane region" description="Helical" evidence="7">
    <location>
        <begin position="61"/>
        <end position="81"/>
    </location>
</feature>
<evidence type="ECO:0000313" key="8">
    <source>
        <dbReference type="EMBL" id="KAK7413086.1"/>
    </source>
</evidence>
<dbReference type="Gene3D" id="3.50.50.60">
    <property type="entry name" value="FAD/NAD(P)-binding domain"/>
    <property type="match status" value="1"/>
</dbReference>